<protein>
    <submittedName>
        <fullName evidence="1">Uncharacterized protein</fullName>
    </submittedName>
</protein>
<gene>
    <name evidence="1" type="ORF">CBW21_08105</name>
</gene>
<dbReference type="EMBL" id="NHOO01000005">
    <property type="protein sequence ID" value="OVE49158.1"/>
    <property type="molecule type" value="Genomic_DNA"/>
</dbReference>
<proteinExistence type="predicted"/>
<reference evidence="1 2" key="1">
    <citation type="submission" date="2017-05" db="EMBL/GenBank/DDBJ databases">
        <title>Chromobacterium violaceum GHPS1 isolated from Hydrocarbon polluted soil in French Guiana display an awesome secondary metabolite arsenal and a battery of drug and heavy-metal-resistance and detoxification of xenobiotics proteins.</title>
        <authorList>
            <person name="Belbahri L."/>
        </authorList>
    </citation>
    <scope>NUCLEOTIDE SEQUENCE [LARGE SCALE GENOMIC DNA]</scope>
    <source>
        <strain evidence="1 2">GHPS1</strain>
    </source>
</reference>
<dbReference type="AlphaFoldDB" id="A0A202BCE3"/>
<accession>A0A202BCE3</accession>
<dbReference type="RefSeq" id="WP_087697659.1">
    <property type="nucleotide sequence ID" value="NZ_JABXOB010000003.1"/>
</dbReference>
<name>A0A202BCE3_CHRVL</name>
<evidence type="ECO:0000313" key="1">
    <source>
        <dbReference type="EMBL" id="OVE49158.1"/>
    </source>
</evidence>
<sequence>MVLLFSMLNENFDQLSRWENKNPARAEDVFPASSILQGVMEIVVALCWNAQRGAMLDRSGRFGVFSSAQAES</sequence>
<organism evidence="1 2">
    <name type="scientific">Chromobacterium violaceum</name>
    <dbReference type="NCBI Taxonomy" id="536"/>
    <lineage>
        <taxon>Bacteria</taxon>
        <taxon>Pseudomonadati</taxon>
        <taxon>Pseudomonadota</taxon>
        <taxon>Betaproteobacteria</taxon>
        <taxon>Neisseriales</taxon>
        <taxon>Chromobacteriaceae</taxon>
        <taxon>Chromobacterium</taxon>
    </lineage>
</organism>
<dbReference type="Proteomes" id="UP000196342">
    <property type="component" value="Unassembled WGS sequence"/>
</dbReference>
<evidence type="ECO:0000313" key="2">
    <source>
        <dbReference type="Proteomes" id="UP000196342"/>
    </source>
</evidence>
<comment type="caution">
    <text evidence="1">The sequence shown here is derived from an EMBL/GenBank/DDBJ whole genome shotgun (WGS) entry which is preliminary data.</text>
</comment>
<keyword evidence="2" id="KW-1185">Reference proteome</keyword>